<dbReference type="InterPro" id="IPR004358">
    <property type="entry name" value="Sig_transdc_His_kin-like_C"/>
</dbReference>
<dbReference type="SMART" id="SM00304">
    <property type="entry name" value="HAMP"/>
    <property type="match status" value="1"/>
</dbReference>
<dbReference type="InterPro" id="IPR036890">
    <property type="entry name" value="HATPase_C_sf"/>
</dbReference>
<dbReference type="InterPro" id="IPR050351">
    <property type="entry name" value="BphY/WalK/GraS-like"/>
</dbReference>
<accession>A0ABT4CPM2</accession>
<dbReference type="InterPro" id="IPR003661">
    <property type="entry name" value="HisK_dim/P_dom"/>
</dbReference>
<name>A0ABT4CPM2_9CLOT</name>
<dbReference type="EMBL" id="JAPQES010000003">
    <property type="protein sequence ID" value="MCY6371003.1"/>
    <property type="molecule type" value="Genomic_DNA"/>
</dbReference>
<dbReference type="InterPro" id="IPR003660">
    <property type="entry name" value="HAMP_dom"/>
</dbReference>
<dbReference type="Proteomes" id="UP001079657">
    <property type="component" value="Unassembled WGS sequence"/>
</dbReference>
<dbReference type="Gene3D" id="1.10.287.130">
    <property type="match status" value="1"/>
</dbReference>
<dbReference type="CDD" id="cd00082">
    <property type="entry name" value="HisKA"/>
    <property type="match status" value="1"/>
</dbReference>
<dbReference type="CDD" id="cd06225">
    <property type="entry name" value="HAMP"/>
    <property type="match status" value="1"/>
</dbReference>
<dbReference type="InterPro" id="IPR036097">
    <property type="entry name" value="HisK_dim/P_sf"/>
</dbReference>
<keyword evidence="6 11" id="KW-0418">Kinase</keyword>
<dbReference type="EC" id="2.7.13.3" evidence="3"/>
<comment type="catalytic activity">
    <reaction evidence="1">
        <text>ATP + protein L-histidine = ADP + protein N-phospho-L-histidine.</text>
        <dbReference type="EC" id="2.7.13.3"/>
    </reaction>
</comment>
<keyword evidence="4" id="KW-0597">Phosphoprotein</keyword>
<proteinExistence type="predicted"/>
<gene>
    <name evidence="11" type="ORF">OXH55_10200</name>
</gene>
<dbReference type="Gene3D" id="6.10.340.10">
    <property type="match status" value="1"/>
</dbReference>
<evidence type="ECO:0000256" key="3">
    <source>
        <dbReference type="ARBA" id="ARBA00012438"/>
    </source>
</evidence>
<dbReference type="PANTHER" id="PTHR45453:SF3">
    <property type="entry name" value="HISTIDINE KINASE"/>
    <property type="match status" value="1"/>
</dbReference>
<evidence type="ECO:0000256" key="1">
    <source>
        <dbReference type="ARBA" id="ARBA00000085"/>
    </source>
</evidence>
<dbReference type="Pfam" id="PF02518">
    <property type="entry name" value="HATPase_c"/>
    <property type="match status" value="1"/>
</dbReference>
<feature type="domain" description="HAMP" evidence="10">
    <location>
        <begin position="202"/>
        <end position="254"/>
    </location>
</feature>
<keyword evidence="8" id="KW-1133">Transmembrane helix</keyword>
<comment type="caution">
    <text evidence="11">The sequence shown here is derived from an EMBL/GenBank/DDBJ whole genome shotgun (WGS) entry which is preliminary data.</text>
</comment>
<evidence type="ECO:0000256" key="2">
    <source>
        <dbReference type="ARBA" id="ARBA00004370"/>
    </source>
</evidence>
<keyword evidence="12" id="KW-1185">Reference proteome</keyword>
<evidence type="ECO:0000259" key="9">
    <source>
        <dbReference type="PROSITE" id="PS50109"/>
    </source>
</evidence>
<reference evidence="11" key="1">
    <citation type="submission" date="2022-12" db="EMBL/GenBank/DDBJ databases">
        <authorList>
            <person name="Wang J."/>
        </authorList>
    </citation>
    <scope>NUCLEOTIDE SEQUENCE</scope>
    <source>
        <strain evidence="11">HY-42-06</strain>
    </source>
</reference>
<evidence type="ECO:0000256" key="6">
    <source>
        <dbReference type="ARBA" id="ARBA00022777"/>
    </source>
</evidence>
<feature type="transmembrane region" description="Helical" evidence="8">
    <location>
        <begin position="6"/>
        <end position="32"/>
    </location>
</feature>
<dbReference type="SMART" id="SM00387">
    <property type="entry name" value="HATPase_c"/>
    <property type="match status" value="1"/>
</dbReference>
<dbReference type="InterPro" id="IPR005467">
    <property type="entry name" value="His_kinase_dom"/>
</dbReference>
<keyword evidence="7" id="KW-0902">Two-component regulatory system</keyword>
<dbReference type="PROSITE" id="PS50885">
    <property type="entry name" value="HAMP"/>
    <property type="match status" value="1"/>
</dbReference>
<dbReference type="GO" id="GO:0016301">
    <property type="term" value="F:kinase activity"/>
    <property type="evidence" value="ECO:0007669"/>
    <property type="project" value="UniProtKB-KW"/>
</dbReference>
<evidence type="ECO:0000256" key="7">
    <source>
        <dbReference type="ARBA" id="ARBA00023012"/>
    </source>
</evidence>
<keyword evidence="8" id="KW-0472">Membrane</keyword>
<dbReference type="SUPFAM" id="SSF158472">
    <property type="entry name" value="HAMP domain-like"/>
    <property type="match status" value="1"/>
</dbReference>
<dbReference type="PROSITE" id="PS50109">
    <property type="entry name" value="HIS_KIN"/>
    <property type="match status" value="1"/>
</dbReference>
<protein>
    <recommendedName>
        <fullName evidence="3">histidine kinase</fullName>
        <ecNumber evidence="3">2.7.13.3</ecNumber>
    </recommendedName>
</protein>
<evidence type="ECO:0000256" key="5">
    <source>
        <dbReference type="ARBA" id="ARBA00022679"/>
    </source>
</evidence>
<dbReference type="InterPro" id="IPR003594">
    <property type="entry name" value="HATPase_dom"/>
</dbReference>
<dbReference type="SUPFAM" id="SSF55874">
    <property type="entry name" value="ATPase domain of HSP90 chaperone/DNA topoisomerase II/histidine kinase"/>
    <property type="match status" value="1"/>
</dbReference>
<evidence type="ECO:0000313" key="11">
    <source>
        <dbReference type="EMBL" id="MCY6371003.1"/>
    </source>
</evidence>
<sequence length="501" mass="57873">MKKNITLKLFIVTAVFFISFISIQLLFQSLFFQKFYISRKTNNLKTQLEKFEKDYIRNIRRGKETLRIIQDFEETNNAKIVILESNGLLNYITDFKNELNDSAKINVIKSIINQWTSNPDAFIEMQKKDETITYRFDSKFYNIKNIVSVCPVLVNNIPAKVIFALTSLQPVDEAANVMKEFYIYIYIAAVGLILILSFVYSGMISKPLVDLNKTASKMARFDFTEKCYSDREDEIGNLARTLNFLSENLHSALTSLTASNKKLKQDIEKEKELEKMRKEFVASVSHELKTPISLIEGYAEGIKDGIVQGEDMEYYLEVIIDESHKMGRLVSDMLELSRLESGNFKINIKEFALDNTISEIIRRLNGVRSQKDEEKGVKIITNIESDLVVLGDEVRIEEVITNFLTNALRHTKDNRRIFVRTILREDKVLIEIENEGNQIPEDEISKIWDRFYKVDKSRNRSLGGTGLGLAIVKNILQLHKSEYGAENTENGVKFYFTLELR</sequence>
<dbReference type="Gene3D" id="3.30.565.10">
    <property type="entry name" value="Histidine kinase-like ATPase, C-terminal domain"/>
    <property type="match status" value="1"/>
</dbReference>
<feature type="transmembrane region" description="Helical" evidence="8">
    <location>
        <begin position="181"/>
        <end position="203"/>
    </location>
</feature>
<keyword evidence="8" id="KW-0812">Transmembrane</keyword>
<comment type="subcellular location">
    <subcellularLocation>
        <location evidence="2">Membrane</location>
    </subcellularLocation>
</comment>
<dbReference type="SUPFAM" id="SSF47384">
    <property type="entry name" value="Homodimeric domain of signal transducing histidine kinase"/>
    <property type="match status" value="1"/>
</dbReference>
<feature type="domain" description="Histidine kinase" evidence="9">
    <location>
        <begin position="283"/>
        <end position="501"/>
    </location>
</feature>
<dbReference type="Pfam" id="PF00672">
    <property type="entry name" value="HAMP"/>
    <property type="match status" value="1"/>
</dbReference>
<dbReference type="PANTHER" id="PTHR45453">
    <property type="entry name" value="PHOSPHATE REGULON SENSOR PROTEIN PHOR"/>
    <property type="match status" value="1"/>
</dbReference>
<evidence type="ECO:0000259" key="10">
    <source>
        <dbReference type="PROSITE" id="PS50885"/>
    </source>
</evidence>
<dbReference type="RefSeq" id="WP_268049843.1">
    <property type="nucleotide sequence ID" value="NZ_JAPQES010000003.1"/>
</dbReference>
<evidence type="ECO:0000313" key="12">
    <source>
        <dbReference type="Proteomes" id="UP001079657"/>
    </source>
</evidence>
<dbReference type="Pfam" id="PF00512">
    <property type="entry name" value="HisKA"/>
    <property type="match status" value="1"/>
</dbReference>
<evidence type="ECO:0000256" key="4">
    <source>
        <dbReference type="ARBA" id="ARBA00022553"/>
    </source>
</evidence>
<keyword evidence="5" id="KW-0808">Transferase</keyword>
<dbReference type="PRINTS" id="PR00344">
    <property type="entry name" value="BCTRLSENSOR"/>
</dbReference>
<dbReference type="SMART" id="SM00388">
    <property type="entry name" value="HisKA"/>
    <property type="match status" value="1"/>
</dbReference>
<organism evidence="11 12">
    <name type="scientific">Clostridium ganghwense</name>
    <dbReference type="NCBI Taxonomy" id="312089"/>
    <lineage>
        <taxon>Bacteria</taxon>
        <taxon>Bacillati</taxon>
        <taxon>Bacillota</taxon>
        <taxon>Clostridia</taxon>
        <taxon>Eubacteriales</taxon>
        <taxon>Clostridiaceae</taxon>
        <taxon>Clostridium</taxon>
    </lineage>
</organism>
<evidence type="ECO:0000256" key="8">
    <source>
        <dbReference type="SAM" id="Phobius"/>
    </source>
</evidence>